<dbReference type="InterPro" id="IPR016161">
    <property type="entry name" value="Ald_DH/histidinol_DH"/>
</dbReference>
<dbReference type="PANTHER" id="PTHR11699">
    <property type="entry name" value="ALDEHYDE DEHYDROGENASE-RELATED"/>
    <property type="match status" value="1"/>
</dbReference>
<keyword evidence="4" id="KW-1185">Reference proteome</keyword>
<dbReference type="CDD" id="cd07122">
    <property type="entry name" value="ALDH_F20_ACDH"/>
    <property type="match status" value="1"/>
</dbReference>
<sequence>MSTVSTLSATEYVAELIERARKAQEVIENYSQEDTDKLVAAVVWNIVKDGPAQEISKLAVEESGMGNFEGKYNKLMAKAKGAIRDMQGKKSVGVIEIDEEKQIMKIAKPVGVIGALIPCTNPEATPTVKVSHALKGRNAIIMSPHPRTKKTNSFIAGIMRETLKKYGAPEDLVIAIDEPTMEISNELMKQCDLVLATGGAGLVKAANSSGTPAYGVGAGNAVVVVDETADLKDAATKIRMSKTFDFATSCSAENSLIIQEGVYEGLIEALRTEGGYLVSPQEKKKLQHAVWVDGHLNPQIIAQSAQTIAGIAGFEIPENTKFIMVEESGIGEDFPFSGEKLSVVVSLYKYDNFSDAVAKVNEITRYQGMGHSCGIHSFNEDHIMDLALNTKVSRMNVRQGQALANTGNWFNAMPFTTSLGCGSWGGNIVSENITWKHLINTTWVSKPFDPVVPTDEELFGDVMND</sequence>
<dbReference type="OrthoDB" id="9804734at2"/>
<dbReference type="InterPro" id="IPR016162">
    <property type="entry name" value="Ald_DH_N"/>
</dbReference>
<dbReference type="AlphaFoldDB" id="A0A1I0A008"/>
<dbReference type="InterPro" id="IPR015590">
    <property type="entry name" value="Aldehyde_DH_dom"/>
</dbReference>
<organism evidence="3 4">
    <name type="scientific">Natronincola peptidivorans</name>
    <dbReference type="NCBI Taxonomy" id="426128"/>
    <lineage>
        <taxon>Bacteria</taxon>
        <taxon>Bacillati</taxon>
        <taxon>Bacillota</taxon>
        <taxon>Clostridia</taxon>
        <taxon>Peptostreptococcales</taxon>
        <taxon>Natronincolaceae</taxon>
        <taxon>Natronincola</taxon>
    </lineage>
</organism>
<proteinExistence type="predicted"/>
<dbReference type="InterPro" id="IPR016163">
    <property type="entry name" value="Ald_DH_C"/>
</dbReference>
<keyword evidence="1" id="KW-0560">Oxidoreductase</keyword>
<name>A0A1I0A008_9FIRM</name>
<feature type="domain" description="Aldehyde dehydrogenase" evidence="2">
    <location>
        <begin position="9"/>
        <end position="272"/>
    </location>
</feature>
<dbReference type="Gene3D" id="3.40.605.10">
    <property type="entry name" value="Aldehyde Dehydrogenase, Chain A, domain 1"/>
    <property type="match status" value="1"/>
</dbReference>
<protein>
    <submittedName>
        <fullName evidence="3">Sulfoacetaldehyde dehydrogenase</fullName>
    </submittedName>
</protein>
<dbReference type="GO" id="GO:0016620">
    <property type="term" value="F:oxidoreductase activity, acting on the aldehyde or oxo group of donors, NAD or NADP as acceptor"/>
    <property type="evidence" value="ECO:0007669"/>
    <property type="project" value="InterPro"/>
</dbReference>
<dbReference type="RefSeq" id="WP_090439673.1">
    <property type="nucleotide sequence ID" value="NZ_FOHU01000002.1"/>
</dbReference>
<accession>A0A1I0A008</accession>
<dbReference type="Pfam" id="PF00171">
    <property type="entry name" value="Aldedh"/>
    <property type="match status" value="1"/>
</dbReference>
<dbReference type="STRING" id="426128.SAMN05660297_00805"/>
<dbReference type="EMBL" id="FOHU01000002">
    <property type="protein sequence ID" value="SES87431.1"/>
    <property type="molecule type" value="Genomic_DNA"/>
</dbReference>
<gene>
    <name evidence="3" type="ORF">SAMN05660297_00805</name>
</gene>
<dbReference type="Gene3D" id="3.40.309.10">
    <property type="entry name" value="Aldehyde Dehydrogenase, Chain A, domain 2"/>
    <property type="match status" value="1"/>
</dbReference>
<evidence type="ECO:0000313" key="4">
    <source>
        <dbReference type="Proteomes" id="UP000199568"/>
    </source>
</evidence>
<dbReference type="Proteomes" id="UP000199568">
    <property type="component" value="Unassembled WGS sequence"/>
</dbReference>
<dbReference type="SUPFAM" id="SSF53720">
    <property type="entry name" value="ALDH-like"/>
    <property type="match status" value="1"/>
</dbReference>
<reference evidence="3 4" key="1">
    <citation type="submission" date="2016-10" db="EMBL/GenBank/DDBJ databases">
        <authorList>
            <person name="de Groot N.N."/>
        </authorList>
    </citation>
    <scope>NUCLEOTIDE SEQUENCE [LARGE SCALE GENOMIC DNA]</scope>
    <source>
        <strain evidence="3 4">DSM 18979</strain>
    </source>
</reference>
<evidence type="ECO:0000313" key="3">
    <source>
        <dbReference type="EMBL" id="SES87431.1"/>
    </source>
</evidence>
<evidence type="ECO:0000256" key="1">
    <source>
        <dbReference type="ARBA" id="ARBA00023002"/>
    </source>
</evidence>
<evidence type="ECO:0000259" key="2">
    <source>
        <dbReference type="Pfam" id="PF00171"/>
    </source>
</evidence>